<evidence type="ECO:0000313" key="3">
    <source>
        <dbReference type="Proteomes" id="UP001281761"/>
    </source>
</evidence>
<sequence length="616" mass="66528">MQLTLLLCLSILSTDLQPHPLVDLLEKHCSRSSSGDAESPQQIAIPRGHFHISEYPIQSLNLVMTGMDTTITYQDIHKQGNEKNCVSLTNINLDSTSGGSRVGTVSSSILTLRCCEIFSNIECSPFAIGDGWGTDGSSILVVGSSHRCPTSSSLLPLVSLLPVRERQTNQPGVSYSADTVSITSVGLSIANSHLLVGTGPLLDFGSLRNEEAEQIALSTTLSSCVLSNTTSSPSQSASGIPSGTCQTIVGCGISNSTNHLYGTACNDMNLGGSLLTRNTSFVLCNAGYNYKVYSTRSLIEANSDFEYCTFKKCSSGEFGGALFMYYDSNVVSIENCAFDSCLATQGGAIYCLASGSYTDFRLYTSSFVHCRAEIAGSVGLLDLAPNLWQVFFYDSTSQYSAGALRLTDCAFLNSFYDLLFDSCRHVSVDSSLRVGFDIAIHQPNLEWKGIDHTSEMPNPAHTAKVLSLTSTESGYSGQLTLTLDKPASGTFFVVLDNAYGTPRTDPDYYPNIGRLVMFPFSGTESSTLSVGTDNWDVLQSPLHEYMLHAVSMNEWEVVQPTFTTVEVNRDESGTMFDFTLKGKDIPNGTYTIILDDKHELDVVVTTDLTGESEGFG</sequence>
<name>A0ABQ9X4B5_9EUKA</name>
<accession>A0ABQ9X4B5</accession>
<comment type="caution">
    <text evidence="2">The sequence shown here is derived from an EMBL/GenBank/DDBJ whole genome shotgun (WGS) entry which is preliminary data.</text>
</comment>
<dbReference type="Proteomes" id="UP001281761">
    <property type="component" value="Unassembled WGS sequence"/>
</dbReference>
<dbReference type="EMBL" id="JARBJD010000223">
    <property type="protein sequence ID" value="KAK2946613.1"/>
    <property type="molecule type" value="Genomic_DNA"/>
</dbReference>
<reference evidence="2 3" key="1">
    <citation type="journal article" date="2022" name="bioRxiv">
        <title>Genomics of Preaxostyla Flagellates Illuminates Evolutionary Transitions and the Path Towards Mitochondrial Loss.</title>
        <authorList>
            <person name="Novak L.V.F."/>
            <person name="Treitli S.C."/>
            <person name="Pyrih J."/>
            <person name="Halakuc P."/>
            <person name="Pipaliya S.V."/>
            <person name="Vacek V."/>
            <person name="Brzon O."/>
            <person name="Soukal P."/>
            <person name="Eme L."/>
            <person name="Dacks J.B."/>
            <person name="Karnkowska A."/>
            <person name="Elias M."/>
            <person name="Hampl V."/>
        </authorList>
    </citation>
    <scope>NUCLEOTIDE SEQUENCE [LARGE SCALE GENOMIC DNA]</scope>
    <source>
        <strain evidence="2">NAU3</strain>
        <tissue evidence="2">Gut</tissue>
    </source>
</reference>
<gene>
    <name evidence="2" type="ORF">BLNAU_18449</name>
</gene>
<evidence type="ECO:0000256" key="1">
    <source>
        <dbReference type="SAM" id="SignalP"/>
    </source>
</evidence>
<evidence type="ECO:0000313" key="2">
    <source>
        <dbReference type="EMBL" id="KAK2946613.1"/>
    </source>
</evidence>
<feature type="signal peptide" evidence="1">
    <location>
        <begin position="1"/>
        <end position="18"/>
    </location>
</feature>
<keyword evidence="1" id="KW-0732">Signal</keyword>
<protein>
    <recommendedName>
        <fullName evidence="4">Right handed beta helix domain-containing protein</fullName>
    </recommendedName>
</protein>
<evidence type="ECO:0008006" key="4">
    <source>
        <dbReference type="Google" id="ProtNLM"/>
    </source>
</evidence>
<proteinExistence type="predicted"/>
<organism evidence="2 3">
    <name type="scientific">Blattamonas nauphoetae</name>
    <dbReference type="NCBI Taxonomy" id="2049346"/>
    <lineage>
        <taxon>Eukaryota</taxon>
        <taxon>Metamonada</taxon>
        <taxon>Preaxostyla</taxon>
        <taxon>Oxymonadida</taxon>
        <taxon>Blattamonas</taxon>
    </lineage>
</organism>
<feature type="chain" id="PRO_5045161181" description="Right handed beta helix domain-containing protein" evidence="1">
    <location>
        <begin position="19"/>
        <end position="616"/>
    </location>
</feature>
<keyword evidence="3" id="KW-1185">Reference proteome</keyword>